<dbReference type="PANTHER" id="PTHR30419">
    <property type="entry name" value="HTH-TYPE TRANSCRIPTIONAL REGULATOR YBHD"/>
    <property type="match status" value="1"/>
</dbReference>
<dbReference type="InterPro" id="IPR050950">
    <property type="entry name" value="HTH-type_LysR_regulators"/>
</dbReference>
<evidence type="ECO:0000256" key="3">
    <source>
        <dbReference type="ARBA" id="ARBA00023125"/>
    </source>
</evidence>
<dbReference type="PANTHER" id="PTHR30419:SF14">
    <property type="entry name" value="LYSR FAMILY TRANSCRIPTIONAL REGULATOR"/>
    <property type="match status" value="1"/>
</dbReference>
<dbReference type="InterPro" id="IPR005119">
    <property type="entry name" value="LysR_subst-bd"/>
</dbReference>
<keyword evidence="4" id="KW-0804">Transcription</keyword>
<dbReference type="EMBL" id="JACJUU010000010">
    <property type="protein sequence ID" value="MBC2770630.1"/>
    <property type="molecule type" value="Genomic_DNA"/>
</dbReference>
<keyword evidence="2" id="KW-0805">Transcription regulation</keyword>
<dbReference type="RefSeq" id="WP_185780308.1">
    <property type="nucleotide sequence ID" value="NZ_JACJUU010000010.1"/>
</dbReference>
<feature type="domain" description="HTH lysR-type" evidence="5">
    <location>
        <begin position="3"/>
        <end position="60"/>
    </location>
</feature>
<dbReference type="SUPFAM" id="SSF46785">
    <property type="entry name" value="Winged helix' DNA-binding domain"/>
    <property type="match status" value="1"/>
</dbReference>
<dbReference type="Proteomes" id="UP000545386">
    <property type="component" value="Unassembled WGS sequence"/>
</dbReference>
<evidence type="ECO:0000259" key="5">
    <source>
        <dbReference type="PROSITE" id="PS50931"/>
    </source>
</evidence>
<dbReference type="InterPro" id="IPR036390">
    <property type="entry name" value="WH_DNA-bd_sf"/>
</dbReference>
<dbReference type="PRINTS" id="PR00039">
    <property type="entry name" value="HTHLYSR"/>
</dbReference>
<proteinExistence type="inferred from homology"/>
<gene>
    <name evidence="6" type="ORF">GTU67_12005</name>
</gene>
<reference evidence="6 7" key="1">
    <citation type="submission" date="2020-08" db="EMBL/GenBank/DDBJ databases">
        <title>Paraeoetvoesia sp. YC-7-48 draft genome sequence.</title>
        <authorList>
            <person name="Yao L."/>
        </authorList>
    </citation>
    <scope>NUCLEOTIDE SEQUENCE [LARGE SCALE GENOMIC DNA]</scope>
    <source>
        <strain evidence="7">YC-7-48</strain>
    </source>
</reference>
<dbReference type="Pfam" id="PF00126">
    <property type="entry name" value="HTH_1"/>
    <property type="match status" value="1"/>
</dbReference>
<comment type="caution">
    <text evidence="6">The sequence shown here is derived from an EMBL/GenBank/DDBJ whole genome shotgun (WGS) entry which is preliminary data.</text>
</comment>
<keyword evidence="7" id="KW-1185">Reference proteome</keyword>
<dbReference type="InterPro" id="IPR036388">
    <property type="entry name" value="WH-like_DNA-bd_sf"/>
</dbReference>
<evidence type="ECO:0000313" key="6">
    <source>
        <dbReference type="EMBL" id="MBC2770630.1"/>
    </source>
</evidence>
<dbReference type="Gene3D" id="1.10.10.10">
    <property type="entry name" value="Winged helix-like DNA-binding domain superfamily/Winged helix DNA-binding domain"/>
    <property type="match status" value="1"/>
</dbReference>
<organism evidence="6 7">
    <name type="scientific">Pusillimonas minor</name>
    <dbReference type="NCBI Taxonomy" id="2697024"/>
    <lineage>
        <taxon>Bacteria</taxon>
        <taxon>Pseudomonadati</taxon>
        <taxon>Pseudomonadota</taxon>
        <taxon>Betaproteobacteria</taxon>
        <taxon>Burkholderiales</taxon>
        <taxon>Alcaligenaceae</taxon>
        <taxon>Pusillimonas</taxon>
    </lineage>
</organism>
<dbReference type="InterPro" id="IPR000847">
    <property type="entry name" value="LysR_HTH_N"/>
</dbReference>
<dbReference type="GO" id="GO:0005829">
    <property type="term" value="C:cytosol"/>
    <property type="evidence" value="ECO:0007669"/>
    <property type="project" value="TreeGrafter"/>
</dbReference>
<dbReference type="FunFam" id="1.10.10.10:FF:000001">
    <property type="entry name" value="LysR family transcriptional regulator"/>
    <property type="match status" value="1"/>
</dbReference>
<dbReference type="PROSITE" id="PS50931">
    <property type="entry name" value="HTH_LYSR"/>
    <property type="match status" value="1"/>
</dbReference>
<dbReference type="GO" id="GO:0003677">
    <property type="term" value="F:DNA binding"/>
    <property type="evidence" value="ECO:0007669"/>
    <property type="project" value="UniProtKB-KW"/>
</dbReference>
<evidence type="ECO:0000313" key="7">
    <source>
        <dbReference type="Proteomes" id="UP000545386"/>
    </source>
</evidence>
<evidence type="ECO:0000256" key="4">
    <source>
        <dbReference type="ARBA" id="ARBA00023163"/>
    </source>
</evidence>
<evidence type="ECO:0000256" key="1">
    <source>
        <dbReference type="ARBA" id="ARBA00009437"/>
    </source>
</evidence>
<name>A0A842HT87_9BURK</name>
<dbReference type="SUPFAM" id="SSF53850">
    <property type="entry name" value="Periplasmic binding protein-like II"/>
    <property type="match status" value="1"/>
</dbReference>
<sequence>MNISLKQLQVFRAVAAERNFSRAGELVGLTQPAVSRAINELEYQLDLRLFDRTTRDVQLTQAGQILAQRLPRWIDELENTLNELHSWAHNRVGKVRLASSPTLSAALMPHCLALCAQQEPGLHVILLDRIQENVLNSILTGEVDFGIIVEPDSATMRELDCETLLTDPFVVVCPENHPLVRPKNGRHKTPGWSDLSGSDLILLDRASGSRRLIDEVLSRQDVRHQVVQEVGHVTTGFEMVRAGLGINVVPSLAVPETGLPGLAVVCPRPIRHRRVMLARQKNKTLAPLASTLWTIVKLSTQQTMQRRKSL</sequence>
<dbReference type="AlphaFoldDB" id="A0A842HT87"/>
<protein>
    <submittedName>
        <fullName evidence="6">LysR family transcriptional regulator</fullName>
    </submittedName>
</protein>
<keyword evidence="3" id="KW-0238">DNA-binding</keyword>
<dbReference type="Gene3D" id="3.40.190.290">
    <property type="match status" value="1"/>
</dbReference>
<evidence type="ECO:0000256" key="2">
    <source>
        <dbReference type="ARBA" id="ARBA00023015"/>
    </source>
</evidence>
<dbReference type="GO" id="GO:0003700">
    <property type="term" value="F:DNA-binding transcription factor activity"/>
    <property type="evidence" value="ECO:0007669"/>
    <property type="project" value="InterPro"/>
</dbReference>
<dbReference type="CDD" id="cd08440">
    <property type="entry name" value="PBP2_LTTR_like_4"/>
    <property type="match status" value="1"/>
</dbReference>
<dbReference type="Pfam" id="PF03466">
    <property type="entry name" value="LysR_substrate"/>
    <property type="match status" value="1"/>
</dbReference>
<accession>A0A842HT87</accession>
<comment type="similarity">
    <text evidence="1">Belongs to the LysR transcriptional regulatory family.</text>
</comment>